<protein>
    <recommendedName>
        <fullName evidence="1">RNA 2',3'-cyclic phosphodiesterase</fullName>
        <shortName evidence="1">RNA 2',3'-CPDase</shortName>
        <ecNumber evidence="1">3.1.4.58</ecNumber>
    </recommendedName>
</protein>
<dbReference type="Pfam" id="PF13563">
    <property type="entry name" value="2_5_RNA_ligase2"/>
    <property type="match status" value="1"/>
</dbReference>
<proteinExistence type="inferred from homology"/>
<dbReference type="PATRIC" id="fig|162209.4.peg.367"/>
<keyword evidence="1" id="KW-0378">Hydrolase</keyword>
<accession>A0A0U2M162</accession>
<keyword evidence="2" id="KW-0436">Ligase</keyword>
<dbReference type="AlphaFoldDB" id="A0A0U2M162"/>
<reference evidence="2 3" key="2">
    <citation type="journal article" date="2016" name="Genome Announc.">
        <title>Complete Genome Sequences of Two Interactive Moderate Thermophiles, Paenibacillus napthalenovorans 32O-Y and Paenibacillus sp. 32O-W.</title>
        <authorList>
            <person name="Butler R.R.III."/>
            <person name="Wang J."/>
            <person name="Stark B.C."/>
            <person name="Pombert J.F."/>
        </authorList>
    </citation>
    <scope>NUCLEOTIDE SEQUENCE [LARGE SCALE GENOMIC DNA]</scope>
    <source>
        <strain evidence="2 3">32O-Y</strain>
    </source>
</reference>
<feature type="active site" description="Proton acceptor" evidence="1">
    <location>
        <position position="130"/>
    </location>
</feature>
<dbReference type="GO" id="GO:0004113">
    <property type="term" value="F:2',3'-cyclic-nucleotide 3'-phosphodiesterase activity"/>
    <property type="evidence" value="ECO:0007669"/>
    <property type="project" value="InterPro"/>
</dbReference>
<dbReference type="Gene3D" id="3.90.1140.10">
    <property type="entry name" value="Cyclic phosphodiesterase"/>
    <property type="match status" value="1"/>
</dbReference>
<evidence type="ECO:0000313" key="2">
    <source>
        <dbReference type="EMBL" id="ALS20736.1"/>
    </source>
</evidence>
<feature type="short sequence motif" description="HXTX 2" evidence="1">
    <location>
        <begin position="130"/>
        <end position="133"/>
    </location>
</feature>
<dbReference type="NCBIfam" id="TIGR02258">
    <property type="entry name" value="2_5_ligase"/>
    <property type="match status" value="1"/>
</dbReference>
<dbReference type="STRING" id="162209.IJ22_03470"/>
<dbReference type="InterPro" id="IPR009097">
    <property type="entry name" value="Cyclic_Pdiesterase"/>
</dbReference>
<evidence type="ECO:0000313" key="3">
    <source>
        <dbReference type="Proteomes" id="UP000061660"/>
    </source>
</evidence>
<feature type="active site" description="Proton donor" evidence="1">
    <location>
        <position position="43"/>
    </location>
</feature>
<dbReference type="GO" id="GO:0016874">
    <property type="term" value="F:ligase activity"/>
    <property type="evidence" value="ECO:0007669"/>
    <property type="project" value="UniProtKB-KW"/>
</dbReference>
<gene>
    <name evidence="2" type="ORF">IJ22_03470</name>
</gene>
<dbReference type="InterPro" id="IPR004175">
    <property type="entry name" value="RNA_CPDase"/>
</dbReference>
<dbReference type="RefSeq" id="WP_054817102.1">
    <property type="nucleotide sequence ID" value="NZ_BJCS01000002.1"/>
</dbReference>
<comment type="catalytic activity">
    <reaction evidence="1">
        <text>a 3'-end 2',3'-cyclophospho-ribonucleotide-RNA + H2O = a 3'-end 2'-phospho-ribonucleotide-RNA + H(+)</text>
        <dbReference type="Rhea" id="RHEA:11828"/>
        <dbReference type="Rhea" id="RHEA-COMP:10464"/>
        <dbReference type="Rhea" id="RHEA-COMP:17353"/>
        <dbReference type="ChEBI" id="CHEBI:15377"/>
        <dbReference type="ChEBI" id="CHEBI:15378"/>
        <dbReference type="ChEBI" id="CHEBI:83064"/>
        <dbReference type="ChEBI" id="CHEBI:173113"/>
        <dbReference type="EC" id="3.1.4.58"/>
    </reaction>
</comment>
<name>A0A0U2M162_9BACL</name>
<dbReference type="Proteomes" id="UP000061660">
    <property type="component" value="Chromosome"/>
</dbReference>
<dbReference type="GO" id="GO:0008664">
    <property type="term" value="F:RNA 2',3'-cyclic 3'-phosphodiesterase activity"/>
    <property type="evidence" value="ECO:0007669"/>
    <property type="project" value="UniProtKB-EC"/>
</dbReference>
<dbReference type="PANTHER" id="PTHR35561:SF1">
    <property type="entry name" value="RNA 2',3'-CYCLIC PHOSPHODIESTERASE"/>
    <property type="match status" value="1"/>
</dbReference>
<dbReference type="OrthoDB" id="9789350at2"/>
<feature type="short sequence motif" description="HXTX 1" evidence="1">
    <location>
        <begin position="43"/>
        <end position="46"/>
    </location>
</feature>
<dbReference type="EC" id="3.1.4.58" evidence="1"/>
<evidence type="ECO:0000256" key="1">
    <source>
        <dbReference type="HAMAP-Rule" id="MF_01940"/>
    </source>
</evidence>
<keyword evidence="3" id="KW-1185">Reference proteome</keyword>
<sequence length="194" mass="22085">MIEPRWFVAIPIPDEIRTVLKENMDVMKKPYAFQKWVHPQDLHITLKFLGAASATARRQIVQSLTALTSSFPAFDLRLKGWGTFGRPASPGILWAGVGGDLQRLFALQAGVEHAALQAEFEREKRPYSPHITLARRYNGKTKFPSDPWTAESANPDASLHAWQVQKVVLYRSHLHQNPMYEEIEYFPLVYGNKG</sequence>
<dbReference type="KEGG" id="pnp:IJ22_03470"/>
<dbReference type="SUPFAM" id="SSF55144">
    <property type="entry name" value="LigT-like"/>
    <property type="match status" value="1"/>
</dbReference>
<dbReference type="HAMAP" id="MF_01940">
    <property type="entry name" value="RNA_CPDase"/>
    <property type="match status" value="1"/>
</dbReference>
<reference evidence="3" key="1">
    <citation type="submission" date="2015-12" db="EMBL/GenBank/DDBJ databases">
        <title>Complete genome sequences of two moderately thermophilic Paenibacillus species.</title>
        <authorList>
            <person name="Butler R.III."/>
            <person name="Wang J."/>
            <person name="Stark B.C."/>
            <person name="Pombert J.-F."/>
        </authorList>
    </citation>
    <scope>NUCLEOTIDE SEQUENCE [LARGE SCALE GENOMIC DNA]</scope>
    <source>
        <strain evidence="3">32O-Y</strain>
    </source>
</reference>
<comment type="similarity">
    <text evidence="1">Belongs to the 2H phosphoesterase superfamily. ThpR family.</text>
</comment>
<dbReference type="EMBL" id="CP013652">
    <property type="protein sequence ID" value="ALS20736.1"/>
    <property type="molecule type" value="Genomic_DNA"/>
</dbReference>
<organism evidence="2 3">
    <name type="scientific">Paenibacillus naphthalenovorans</name>
    <dbReference type="NCBI Taxonomy" id="162209"/>
    <lineage>
        <taxon>Bacteria</taxon>
        <taxon>Bacillati</taxon>
        <taxon>Bacillota</taxon>
        <taxon>Bacilli</taxon>
        <taxon>Bacillales</taxon>
        <taxon>Paenibacillaceae</taxon>
        <taxon>Paenibacillus</taxon>
    </lineage>
</organism>
<comment type="function">
    <text evidence="1">Hydrolyzes RNA 2',3'-cyclic phosphodiester to an RNA 2'-phosphomonoester.</text>
</comment>
<dbReference type="PANTHER" id="PTHR35561">
    <property type="entry name" value="RNA 2',3'-CYCLIC PHOSPHODIESTERASE"/>
    <property type="match status" value="1"/>
</dbReference>